<evidence type="ECO:0000313" key="2">
    <source>
        <dbReference type="EMBL" id="GAG75338.1"/>
    </source>
</evidence>
<dbReference type="Pfam" id="PF00037">
    <property type="entry name" value="Fer4"/>
    <property type="match status" value="1"/>
</dbReference>
<dbReference type="EMBL" id="BART01018484">
    <property type="protein sequence ID" value="GAG75338.1"/>
    <property type="molecule type" value="Genomic_DNA"/>
</dbReference>
<reference evidence="2" key="1">
    <citation type="journal article" date="2014" name="Front. Microbiol.">
        <title>High frequency of phylogenetically diverse reductive dehalogenase-homologous genes in deep subseafloor sedimentary metagenomes.</title>
        <authorList>
            <person name="Kawai M."/>
            <person name="Futagami T."/>
            <person name="Toyoda A."/>
            <person name="Takaki Y."/>
            <person name="Nishi S."/>
            <person name="Hori S."/>
            <person name="Arai W."/>
            <person name="Tsubouchi T."/>
            <person name="Morono Y."/>
            <person name="Uchiyama I."/>
            <person name="Ito T."/>
            <person name="Fujiyama A."/>
            <person name="Inagaki F."/>
            <person name="Takami H."/>
        </authorList>
    </citation>
    <scope>NUCLEOTIDE SEQUENCE</scope>
    <source>
        <strain evidence="2">Expedition CK06-06</strain>
    </source>
</reference>
<evidence type="ECO:0000259" key="1">
    <source>
        <dbReference type="PROSITE" id="PS51379"/>
    </source>
</evidence>
<comment type="caution">
    <text evidence="2">The sequence shown here is derived from an EMBL/GenBank/DDBJ whole genome shotgun (WGS) entry which is preliminary data.</text>
</comment>
<name>X1ASU3_9ZZZZ</name>
<dbReference type="SUPFAM" id="SSF54862">
    <property type="entry name" value="4Fe-4S ferredoxins"/>
    <property type="match status" value="1"/>
</dbReference>
<dbReference type="InterPro" id="IPR017900">
    <property type="entry name" value="4Fe4S_Fe_S_CS"/>
</dbReference>
<dbReference type="PROSITE" id="PS51379">
    <property type="entry name" value="4FE4S_FER_2"/>
    <property type="match status" value="1"/>
</dbReference>
<dbReference type="AlphaFoldDB" id="X1ASU3"/>
<feature type="domain" description="4Fe-4S ferredoxin-type" evidence="1">
    <location>
        <begin position="47"/>
        <end position="77"/>
    </location>
</feature>
<dbReference type="PROSITE" id="PS00198">
    <property type="entry name" value="4FE4S_FER_1"/>
    <property type="match status" value="1"/>
</dbReference>
<gene>
    <name evidence="2" type="ORF">S01H4_34882</name>
</gene>
<organism evidence="2">
    <name type="scientific">marine sediment metagenome</name>
    <dbReference type="NCBI Taxonomy" id="412755"/>
    <lineage>
        <taxon>unclassified sequences</taxon>
        <taxon>metagenomes</taxon>
        <taxon>ecological metagenomes</taxon>
    </lineage>
</organism>
<accession>X1ASU3</accession>
<sequence>MGKRLKIIIDHAKCIAPEDCRLCLNLCQPAVLILTFTDKDYHDPKNWKIEPVFPRLCINCNLCIEGCPEKAISLRLKD</sequence>
<dbReference type="Gene3D" id="3.30.70.20">
    <property type="match status" value="1"/>
</dbReference>
<dbReference type="InterPro" id="IPR017896">
    <property type="entry name" value="4Fe4S_Fe-S-bd"/>
</dbReference>
<proteinExistence type="predicted"/>
<protein>
    <recommendedName>
        <fullName evidence="1">4Fe-4S ferredoxin-type domain-containing protein</fullName>
    </recommendedName>
</protein>